<dbReference type="GO" id="GO:0006780">
    <property type="term" value="P:uroporphyrinogen III biosynthetic process"/>
    <property type="evidence" value="ECO:0007669"/>
    <property type="project" value="InterPro"/>
</dbReference>
<dbReference type="OrthoDB" id="9775656at2"/>
<keyword evidence="4" id="KW-1185">Reference proteome</keyword>
<dbReference type="InterPro" id="IPR036108">
    <property type="entry name" value="4pyrrol_syn_uPrphyn_synt_sf"/>
</dbReference>
<evidence type="ECO:0000259" key="2">
    <source>
        <dbReference type="Pfam" id="PF02602"/>
    </source>
</evidence>
<dbReference type="Pfam" id="PF02602">
    <property type="entry name" value="HEM4"/>
    <property type="match status" value="1"/>
</dbReference>
<dbReference type="GO" id="GO:0004852">
    <property type="term" value="F:uroporphyrinogen-III synthase activity"/>
    <property type="evidence" value="ECO:0007669"/>
    <property type="project" value="InterPro"/>
</dbReference>
<dbReference type="Gene3D" id="3.40.50.10090">
    <property type="match status" value="2"/>
</dbReference>
<dbReference type="SUPFAM" id="SSF69618">
    <property type="entry name" value="HemD-like"/>
    <property type="match status" value="1"/>
</dbReference>
<dbReference type="STRING" id="86666.SAMN04490247_2009"/>
<dbReference type="Proteomes" id="UP000199225">
    <property type="component" value="Unassembled WGS sequence"/>
</dbReference>
<evidence type="ECO:0000256" key="1">
    <source>
        <dbReference type="SAM" id="MobiDB-lite"/>
    </source>
</evidence>
<feature type="domain" description="Tetrapyrrole biosynthesis uroporphyrinogen III synthase" evidence="2">
    <location>
        <begin position="25"/>
        <end position="258"/>
    </location>
</feature>
<feature type="region of interest" description="Disordered" evidence="1">
    <location>
        <begin position="266"/>
        <end position="295"/>
    </location>
</feature>
<reference evidence="4" key="1">
    <citation type="submission" date="2016-10" db="EMBL/GenBank/DDBJ databases">
        <authorList>
            <person name="Varghese N."/>
            <person name="Submissions S."/>
        </authorList>
    </citation>
    <scope>NUCLEOTIDE SEQUENCE [LARGE SCALE GENOMIC DNA]</scope>
    <source>
        <strain evidence="4">DSM 4771</strain>
    </source>
</reference>
<feature type="compositionally biased region" description="Basic and acidic residues" evidence="1">
    <location>
        <begin position="268"/>
        <end position="278"/>
    </location>
</feature>
<dbReference type="PANTHER" id="PTHR40082">
    <property type="entry name" value="BLR5956 PROTEIN"/>
    <property type="match status" value="1"/>
</dbReference>
<dbReference type="InterPro" id="IPR039793">
    <property type="entry name" value="UROS/Hem4"/>
</dbReference>
<dbReference type="CDD" id="cd06578">
    <property type="entry name" value="HemD"/>
    <property type="match status" value="1"/>
</dbReference>
<dbReference type="NCBIfam" id="NF004584">
    <property type="entry name" value="PRK05928.2-1"/>
    <property type="match status" value="1"/>
</dbReference>
<proteinExistence type="predicted"/>
<dbReference type="AlphaFoldDB" id="A0A1G8TWM6"/>
<evidence type="ECO:0000313" key="4">
    <source>
        <dbReference type="Proteomes" id="UP000199225"/>
    </source>
</evidence>
<protein>
    <submittedName>
        <fullName evidence="3">Uroporphyrinogen-III synthase</fullName>
    </submittedName>
</protein>
<evidence type="ECO:0000313" key="3">
    <source>
        <dbReference type="EMBL" id="SDJ45899.1"/>
    </source>
</evidence>
<organism evidence="3 4">
    <name type="scientific">Salimicrobium halophilum</name>
    <dbReference type="NCBI Taxonomy" id="86666"/>
    <lineage>
        <taxon>Bacteria</taxon>
        <taxon>Bacillati</taxon>
        <taxon>Bacillota</taxon>
        <taxon>Bacilli</taxon>
        <taxon>Bacillales</taxon>
        <taxon>Bacillaceae</taxon>
        <taxon>Salimicrobium</taxon>
    </lineage>
</organism>
<accession>A0A1G8TWM6</accession>
<dbReference type="InterPro" id="IPR003754">
    <property type="entry name" value="4pyrrol_synth_uPrphyn_synth"/>
</dbReference>
<dbReference type="EMBL" id="FNEV01000005">
    <property type="protein sequence ID" value="SDJ45899.1"/>
    <property type="molecule type" value="Genomic_DNA"/>
</dbReference>
<name>A0A1G8TWM6_9BACI</name>
<gene>
    <name evidence="3" type="ORF">SAMN04490247_2009</name>
</gene>
<dbReference type="PANTHER" id="PTHR40082:SF1">
    <property type="entry name" value="BLR5956 PROTEIN"/>
    <property type="match status" value="1"/>
</dbReference>
<sequence>MVGGDHVNSLKDKRIAIAADRRASELGALIENFGGTPVYTAIQGERQLHDNRILEDVRILLERDFEWVVLTTGIGVRALEEAARKEGMYGAFIEKMKTTNIAVRGKKTQARLKEIQLRADVVSEDGTMKGVVQQLEIESGTAFFQAYNVDDEAWRETFEKSFKSVYLSTPYEYKRPSEVVRDKLKRKILNAEVQAVLLTSKNQVRNLFEEEASHAELITSLNNEVKAIATGKVTAQELENFGVRKVLFPENQKMGAMVVETARYFEASNDKGEREHARQTGGGNGATRSDEQSIQ</sequence>